<dbReference type="GO" id="GO:0004673">
    <property type="term" value="F:protein histidine kinase activity"/>
    <property type="evidence" value="ECO:0007669"/>
    <property type="project" value="UniProtKB-EC"/>
</dbReference>
<evidence type="ECO:0000256" key="4">
    <source>
        <dbReference type="ARBA" id="ARBA00022679"/>
    </source>
</evidence>
<evidence type="ECO:0000256" key="8">
    <source>
        <dbReference type="ARBA" id="ARBA00023012"/>
    </source>
</evidence>
<accession>A0A317MSW6</accession>
<keyword evidence="12" id="KW-1185">Reference proteome</keyword>
<evidence type="ECO:0000256" key="1">
    <source>
        <dbReference type="ARBA" id="ARBA00000085"/>
    </source>
</evidence>
<keyword evidence="5" id="KW-0547">Nucleotide-binding</keyword>
<evidence type="ECO:0000256" key="2">
    <source>
        <dbReference type="ARBA" id="ARBA00012438"/>
    </source>
</evidence>
<dbReference type="InterPro" id="IPR005467">
    <property type="entry name" value="His_kinase_dom"/>
</dbReference>
<dbReference type="InterPro" id="IPR014265">
    <property type="entry name" value="XrtA/PrsK"/>
</dbReference>
<feature type="transmembrane region" description="Helical" evidence="9">
    <location>
        <begin position="105"/>
        <end position="124"/>
    </location>
</feature>
<dbReference type="EC" id="2.7.13.3" evidence="2"/>
<dbReference type="PRINTS" id="PR00344">
    <property type="entry name" value="BCTRLSENSOR"/>
</dbReference>
<dbReference type="NCBIfam" id="TIGR02916">
    <property type="entry name" value="PEP_his_kin"/>
    <property type="match status" value="1"/>
</dbReference>
<keyword evidence="4" id="KW-0808">Transferase</keyword>
<feature type="transmembrane region" description="Helical" evidence="9">
    <location>
        <begin position="174"/>
        <end position="192"/>
    </location>
</feature>
<feature type="transmembrane region" description="Helical" evidence="9">
    <location>
        <begin position="40"/>
        <end position="62"/>
    </location>
</feature>
<dbReference type="EMBL" id="QGTJ01000007">
    <property type="protein sequence ID" value="PWV60483.1"/>
    <property type="molecule type" value="Genomic_DNA"/>
</dbReference>
<evidence type="ECO:0000256" key="6">
    <source>
        <dbReference type="ARBA" id="ARBA00022777"/>
    </source>
</evidence>
<dbReference type="PROSITE" id="PS50109">
    <property type="entry name" value="HIS_KIN"/>
    <property type="match status" value="1"/>
</dbReference>
<dbReference type="SUPFAM" id="SSF55781">
    <property type="entry name" value="GAF domain-like"/>
    <property type="match status" value="1"/>
</dbReference>
<evidence type="ECO:0000256" key="7">
    <source>
        <dbReference type="ARBA" id="ARBA00022840"/>
    </source>
</evidence>
<dbReference type="Gene3D" id="3.30.450.40">
    <property type="match status" value="1"/>
</dbReference>
<dbReference type="Pfam" id="PF02518">
    <property type="entry name" value="HATPase_c"/>
    <property type="match status" value="1"/>
</dbReference>
<keyword evidence="9" id="KW-0812">Transmembrane</keyword>
<evidence type="ECO:0000259" key="10">
    <source>
        <dbReference type="PROSITE" id="PS50109"/>
    </source>
</evidence>
<evidence type="ECO:0000256" key="9">
    <source>
        <dbReference type="SAM" id="Phobius"/>
    </source>
</evidence>
<organism evidence="11 12">
    <name type="scientific">Plasticicumulans acidivorans</name>
    <dbReference type="NCBI Taxonomy" id="886464"/>
    <lineage>
        <taxon>Bacteria</taxon>
        <taxon>Pseudomonadati</taxon>
        <taxon>Pseudomonadota</taxon>
        <taxon>Gammaproteobacteria</taxon>
        <taxon>Candidatus Competibacteraceae</taxon>
        <taxon>Plasticicumulans</taxon>
    </lineage>
</organism>
<dbReference type="GO" id="GO:0000160">
    <property type="term" value="P:phosphorelay signal transduction system"/>
    <property type="evidence" value="ECO:0007669"/>
    <property type="project" value="UniProtKB-KW"/>
</dbReference>
<feature type="transmembrane region" description="Helical" evidence="9">
    <location>
        <begin position="144"/>
        <end position="162"/>
    </location>
</feature>
<dbReference type="Gene3D" id="3.30.565.10">
    <property type="entry name" value="Histidine kinase-like ATPase, C-terminal domain"/>
    <property type="match status" value="1"/>
</dbReference>
<feature type="transmembrane region" description="Helical" evidence="9">
    <location>
        <begin position="244"/>
        <end position="263"/>
    </location>
</feature>
<keyword evidence="9" id="KW-1133">Transmembrane helix</keyword>
<keyword evidence="6 11" id="KW-0418">Kinase</keyword>
<gene>
    <name evidence="11" type="ORF">C7443_10756</name>
</gene>
<dbReference type="InterPro" id="IPR036890">
    <property type="entry name" value="HATPase_C_sf"/>
</dbReference>
<comment type="catalytic activity">
    <reaction evidence="1">
        <text>ATP + protein L-histidine = ADP + protein N-phospho-L-histidine.</text>
        <dbReference type="EC" id="2.7.13.3"/>
    </reaction>
</comment>
<evidence type="ECO:0000313" key="12">
    <source>
        <dbReference type="Proteomes" id="UP000246569"/>
    </source>
</evidence>
<reference evidence="11 12" key="1">
    <citation type="submission" date="2018-05" db="EMBL/GenBank/DDBJ databases">
        <title>Genomic Encyclopedia of Type Strains, Phase IV (KMG-IV): sequencing the most valuable type-strain genomes for metagenomic binning, comparative biology and taxonomic classification.</title>
        <authorList>
            <person name="Goeker M."/>
        </authorList>
    </citation>
    <scope>NUCLEOTIDE SEQUENCE [LARGE SCALE GENOMIC DNA]</scope>
    <source>
        <strain evidence="11 12">DSM 23606</strain>
    </source>
</reference>
<dbReference type="InterPro" id="IPR029016">
    <property type="entry name" value="GAF-like_dom_sf"/>
</dbReference>
<sequence>MLWSGDQYLYQLINASYGTCAFLYATFSLVLLYKWRTWRISGIFIAATMATSIWALAIFFLAEYSNAIFVVLFPGLEIIRTIFWVLFLLGLLSPLIVRDVKLGEVWFGRLRAMLIIFGICLYLFEFFSNGTPYFSKSLWPDVHIFAHLMLALAGLGIIEQLFRNTKTEHRWGIKFLYFGVGVLFSYDFFVYADALLFRRLDLQMWASRGFVDSLALPLLFMSVKRNSEWSIGLFVSQRMALHTASVLGAGLYLIIMAGVGYYIRSFGGTWGTAIQSVFIVSALILLIILMFSGQLRAYARVFLSKHFYHYKYDYRDEWLKFTETLSAEGVGEPVRERAIRAIAELVDSSGGWLWQRDESGMFVLSATRNARDSEQRSIATDSSLCQFLSARQWVIEIGEYLAEPDLYEGLDLPSWLTGLQRVWLIVPLMQIEQLQGFVILTKPSISRAINWEDRDLLKTAGRQVAGFVALLDATEALMNTKQFDAFNRLSAFIVHDLKNVAAQLSLVVKNAEKHRNNPAFVDDAFKTVENATGRMNRLLSQLSNKTNVSENIRIFSLHGAIQEVVEISRSRAPLPVVVGDCEGIELRANRDKFVAIICHLVRNAQEATPITGSVKICLGRENRWISIKIVDTGCGMDVDFIRASLFKPFQTTKGNAGMGVGVYESRAFVLGIGGDIKVDSAVGIGTTFALRLPIVDTAAIAGGSVMDQASASSLGGAGNCAN</sequence>
<proteinExistence type="predicted"/>
<protein>
    <recommendedName>
        <fullName evidence="2">histidine kinase</fullName>
        <ecNumber evidence="2">2.7.13.3</ecNumber>
    </recommendedName>
</protein>
<evidence type="ECO:0000313" key="11">
    <source>
        <dbReference type="EMBL" id="PWV60483.1"/>
    </source>
</evidence>
<dbReference type="AlphaFoldDB" id="A0A317MSW6"/>
<dbReference type="SUPFAM" id="SSF55874">
    <property type="entry name" value="ATPase domain of HSP90 chaperone/DNA topoisomerase II/histidine kinase"/>
    <property type="match status" value="1"/>
</dbReference>
<feature type="domain" description="Histidine kinase" evidence="10">
    <location>
        <begin position="492"/>
        <end position="696"/>
    </location>
</feature>
<feature type="transmembrane region" description="Helical" evidence="9">
    <location>
        <begin position="12"/>
        <end position="33"/>
    </location>
</feature>
<keyword evidence="3" id="KW-0597">Phosphoprotein</keyword>
<dbReference type="Proteomes" id="UP000246569">
    <property type="component" value="Unassembled WGS sequence"/>
</dbReference>
<comment type="caution">
    <text evidence="11">The sequence shown here is derived from an EMBL/GenBank/DDBJ whole genome shotgun (WGS) entry which is preliminary data.</text>
</comment>
<dbReference type="SMART" id="SM00387">
    <property type="entry name" value="HATPase_c"/>
    <property type="match status" value="1"/>
</dbReference>
<feature type="transmembrane region" description="Helical" evidence="9">
    <location>
        <begin position="269"/>
        <end position="291"/>
    </location>
</feature>
<dbReference type="InterPro" id="IPR004358">
    <property type="entry name" value="Sig_transdc_His_kin-like_C"/>
</dbReference>
<evidence type="ECO:0000256" key="3">
    <source>
        <dbReference type="ARBA" id="ARBA00022553"/>
    </source>
</evidence>
<dbReference type="PANTHER" id="PTHR43065:SF10">
    <property type="entry name" value="PEROXIDE STRESS-ACTIVATED HISTIDINE KINASE MAK3"/>
    <property type="match status" value="1"/>
</dbReference>
<dbReference type="PANTHER" id="PTHR43065">
    <property type="entry name" value="SENSOR HISTIDINE KINASE"/>
    <property type="match status" value="1"/>
</dbReference>
<keyword evidence="8" id="KW-0902">Two-component regulatory system</keyword>
<name>A0A317MSW6_9GAMM</name>
<keyword evidence="9" id="KW-0472">Membrane</keyword>
<dbReference type="GO" id="GO:0005524">
    <property type="term" value="F:ATP binding"/>
    <property type="evidence" value="ECO:0007669"/>
    <property type="project" value="UniProtKB-KW"/>
</dbReference>
<dbReference type="RefSeq" id="WP_211346193.1">
    <property type="nucleotide sequence ID" value="NZ_QGTJ01000007.1"/>
</dbReference>
<dbReference type="InterPro" id="IPR003594">
    <property type="entry name" value="HATPase_dom"/>
</dbReference>
<feature type="transmembrane region" description="Helical" evidence="9">
    <location>
        <begin position="68"/>
        <end position="93"/>
    </location>
</feature>
<evidence type="ECO:0000256" key="5">
    <source>
        <dbReference type="ARBA" id="ARBA00022741"/>
    </source>
</evidence>
<keyword evidence="7" id="KW-0067">ATP-binding</keyword>